<evidence type="ECO:0000313" key="1">
    <source>
        <dbReference type="EMBL" id="RNL49096.1"/>
    </source>
</evidence>
<keyword evidence="2" id="KW-1185">Reference proteome</keyword>
<name>A0A3N0BM79_9ACTN</name>
<keyword evidence="1" id="KW-0645">Protease</keyword>
<evidence type="ECO:0000313" key="2">
    <source>
        <dbReference type="Proteomes" id="UP000278632"/>
    </source>
</evidence>
<dbReference type="EMBL" id="QICD01000001">
    <property type="protein sequence ID" value="RNL49096.1"/>
    <property type="molecule type" value="Genomic_DNA"/>
</dbReference>
<keyword evidence="1" id="KW-0121">Carboxypeptidase</keyword>
<organism evidence="1 2">
    <name type="scientific">Paraeggerthella hongkongensis</name>
    <dbReference type="NCBI Taxonomy" id="230658"/>
    <lineage>
        <taxon>Bacteria</taxon>
        <taxon>Bacillati</taxon>
        <taxon>Actinomycetota</taxon>
        <taxon>Coriobacteriia</taxon>
        <taxon>Eggerthellales</taxon>
        <taxon>Eggerthellaceae</taxon>
        <taxon>Paraeggerthella</taxon>
    </lineage>
</organism>
<gene>
    <name evidence="1" type="ORF">DMP08_01215</name>
</gene>
<dbReference type="GO" id="GO:0004180">
    <property type="term" value="F:carboxypeptidase activity"/>
    <property type="evidence" value="ECO:0007669"/>
    <property type="project" value="UniProtKB-KW"/>
</dbReference>
<keyword evidence="1" id="KW-0378">Hydrolase</keyword>
<dbReference type="Proteomes" id="UP000278632">
    <property type="component" value="Unassembled WGS sequence"/>
</dbReference>
<comment type="caution">
    <text evidence="1">The sequence shown here is derived from an EMBL/GenBank/DDBJ whole genome shotgun (WGS) entry which is preliminary data.</text>
</comment>
<protein>
    <submittedName>
        <fullName evidence="1">D-alanyl-D-alanine carboxypeptidase</fullName>
    </submittedName>
</protein>
<dbReference type="OrthoDB" id="3173162at2"/>
<reference evidence="2" key="1">
    <citation type="submission" date="2018-05" db="EMBL/GenBank/DDBJ databases">
        <title>Genome Sequencing of selected type strains of the family Eggerthellaceae.</title>
        <authorList>
            <person name="Danylec N."/>
            <person name="Stoll D.A."/>
            <person name="Doetsch A."/>
            <person name="Huch M."/>
        </authorList>
    </citation>
    <scope>NUCLEOTIDE SEQUENCE [LARGE SCALE GENOMIC DNA]</scope>
    <source>
        <strain evidence="2">DSM 16106</strain>
    </source>
</reference>
<dbReference type="RefSeq" id="WP_123191172.1">
    <property type="nucleotide sequence ID" value="NZ_QICD01000001.1"/>
</dbReference>
<accession>A0A3N0BM79</accession>
<sequence length="183" mass="19951">MDQPARPHRTLAQRAQELYIRILLRLLPLLLSLFRHASKRIQAEIDYLEPGCTFMLTVGGTGLSCACRRTPGASFKRVPPDAVAQDVEPGSGLPSADASAATVDYVIAFRSPAYAFACFSGAMTLQDALAQRAFSTRGPNSTGVALTYLFTALLKMFFGWRAAYRAPKRAAEALPRPTEQRKG</sequence>
<dbReference type="AlphaFoldDB" id="A0A3N0BM79"/>
<proteinExistence type="predicted"/>